<dbReference type="PANTHER" id="PTHR23427">
    <property type="entry name" value="SURFEIT LOCUS PROTEIN"/>
    <property type="match status" value="1"/>
</dbReference>
<dbReference type="GO" id="GO:0005886">
    <property type="term" value="C:plasma membrane"/>
    <property type="evidence" value="ECO:0007669"/>
    <property type="project" value="UniProtKB-SubCell"/>
</dbReference>
<comment type="subcellular location">
    <subcellularLocation>
        <location evidence="6">Cell membrane</location>
        <topology evidence="6">Multi-pass membrane protein</topology>
    </subcellularLocation>
    <subcellularLocation>
        <location evidence="1">Membrane</location>
    </subcellularLocation>
</comment>
<keyword evidence="5 6" id="KW-0472">Membrane</keyword>
<proteinExistence type="inferred from homology"/>
<dbReference type="CDD" id="cd06662">
    <property type="entry name" value="SURF1"/>
    <property type="match status" value="1"/>
</dbReference>
<keyword evidence="3 6" id="KW-0812">Transmembrane</keyword>
<evidence type="ECO:0000256" key="1">
    <source>
        <dbReference type="ARBA" id="ARBA00004370"/>
    </source>
</evidence>
<dbReference type="Proteomes" id="UP000292781">
    <property type="component" value="Unassembled WGS sequence"/>
</dbReference>
<dbReference type="Pfam" id="PF02104">
    <property type="entry name" value="SURF1"/>
    <property type="match status" value="1"/>
</dbReference>
<evidence type="ECO:0000256" key="4">
    <source>
        <dbReference type="ARBA" id="ARBA00022989"/>
    </source>
</evidence>
<evidence type="ECO:0000313" key="7">
    <source>
        <dbReference type="EMBL" id="TBW34969.1"/>
    </source>
</evidence>
<dbReference type="PROSITE" id="PS50895">
    <property type="entry name" value="SURF1"/>
    <property type="match status" value="1"/>
</dbReference>
<dbReference type="PANTHER" id="PTHR23427:SF2">
    <property type="entry name" value="SURFEIT LOCUS PROTEIN 1"/>
    <property type="match status" value="1"/>
</dbReference>
<comment type="caution">
    <text evidence="7">The sequence shown here is derived from an EMBL/GenBank/DDBJ whole genome shotgun (WGS) entry which is preliminary data.</text>
</comment>
<organism evidence="7 8">
    <name type="scientific">Siculibacillus lacustris</name>
    <dbReference type="NCBI Taxonomy" id="1549641"/>
    <lineage>
        <taxon>Bacteria</taxon>
        <taxon>Pseudomonadati</taxon>
        <taxon>Pseudomonadota</taxon>
        <taxon>Alphaproteobacteria</taxon>
        <taxon>Hyphomicrobiales</taxon>
        <taxon>Ancalomicrobiaceae</taxon>
        <taxon>Siculibacillus</taxon>
    </lineage>
</organism>
<evidence type="ECO:0000256" key="2">
    <source>
        <dbReference type="ARBA" id="ARBA00007165"/>
    </source>
</evidence>
<dbReference type="InterPro" id="IPR045214">
    <property type="entry name" value="Surf1/Surf4"/>
</dbReference>
<evidence type="ECO:0000256" key="6">
    <source>
        <dbReference type="RuleBase" id="RU363076"/>
    </source>
</evidence>
<name>A0A4Q9VIL8_9HYPH</name>
<protein>
    <recommendedName>
        <fullName evidence="6">SURF1-like protein</fullName>
    </recommendedName>
</protein>
<evidence type="ECO:0000313" key="8">
    <source>
        <dbReference type="Proteomes" id="UP000292781"/>
    </source>
</evidence>
<dbReference type="RefSeq" id="WP_131310829.1">
    <property type="nucleotide sequence ID" value="NZ_SJFN01000029.1"/>
</dbReference>
<dbReference type="OrthoDB" id="6079986at2"/>
<keyword evidence="4 6" id="KW-1133">Transmembrane helix</keyword>
<sequence>MTSAVRALIAPAIATLVAAAILAGLGTWQVRRLAWKRDLIATVEARTRAPATPAPSLPEAAVIDPDALDWRHVRIEGRWLPGLQARVHAVVGEPHGRLGGLGVFVMAPLARDDGSIVWINRGFVPTALPPGLSVAAPPAGPVAIEGILRRPEPRGAMTPADDRPHDLWFVRDPAKFAADFGLDPARVAPFTIDADASSTPPGGLPQAGETRVTFANDHLGYAITWYGLALAALGVFGVFARGRLRGR</sequence>
<feature type="transmembrane region" description="Helical" evidence="6">
    <location>
        <begin position="219"/>
        <end position="240"/>
    </location>
</feature>
<comment type="caution">
    <text evidence="6">Lacks conserved residue(s) required for the propagation of feature annotation.</text>
</comment>
<evidence type="ECO:0000256" key="3">
    <source>
        <dbReference type="ARBA" id="ARBA00022692"/>
    </source>
</evidence>
<evidence type="ECO:0000256" key="5">
    <source>
        <dbReference type="ARBA" id="ARBA00023136"/>
    </source>
</evidence>
<comment type="similarity">
    <text evidence="2 6">Belongs to the SURF1 family.</text>
</comment>
<accession>A0A4Q9VIL8</accession>
<dbReference type="InterPro" id="IPR002994">
    <property type="entry name" value="Surf1/Shy1"/>
</dbReference>
<keyword evidence="6" id="KW-1003">Cell membrane</keyword>
<reference evidence="7 8" key="1">
    <citation type="submission" date="2019-02" db="EMBL/GenBank/DDBJ databases">
        <title>Siculibacillus lacustris gen. nov., sp. nov., a new rosette-forming bacterium isolated from a freshwater crater lake (Lake St. Ana, Romania).</title>
        <authorList>
            <person name="Felfoldi T."/>
            <person name="Marton Z."/>
            <person name="Szabo A."/>
            <person name="Mentes A."/>
            <person name="Boka K."/>
            <person name="Marialigeti K."/>
            <person name="Mathe I."/>
            <person name="Koncz M."/>
            <person name="Schumann P."/>
            <person name="Toth E."/>
        </authorList>
    </citation>
    <scope>NUCLEOTIDE SEQUENCE [LARGE SCALE GENOMIC DNA]</scope>
    <source>
        <strain evidence="7 8">SA-279</strain>
    </source>
</reference>
<gene>
    <name evidence="7" type="ORF">EYW49_17025</name>
</gene>
<dbReference type="EMBL" id="SJFN01000029">
    <property type="protein sequence ID" value="TBW34969.1"/>
    <property type="molecule type" value="Genomic_DNA"/>
</dbReference>
<dbReference type="AlphaFoldDB" id="A0A4Q9VIL8"/>
<keyword evidence="8" id="KW-1185">Reference proteome</keyword>